<dbReference type="AlphaFoldDB" id="A0A6A6KDR3"/>
<protein>
    <recommendedName>
        <fullName evidence="4">Reverse transcriptase Ty1/copia-type domain-containing protein</fullName>
    </recommendedName>
</protein>
<accession>A0A6A6KDR3</accession>
<dbReference type="PANTHER" id="PTHR11439:SF467">
    <property type="entry name" value="INTEGRASE CATALYTIC DOMAIN-CONTAINING PROTEIN"/>
    <property type="match status" value="1"/>
</dbReference>
<organism evidence="2 3">
    <name type="scientific">Hevea brasiliensis</name>
    <name type="common">Para rubber tree</name>
    <name type="synonym">Siphonia brasiliensis</name>
    <dbReference type="NCBI Taxonomy" id="3981"/>
    <lineage>
        <taxon>Eukaryota</taxon>
        <taxon>Viridiplantae</taxon>
        <taxon>Streptophyta</taxon>
        <taxon>Embryophyta</taxon>
        <taxon>Tracheophyta</taxon>
        <taxon>Spermatophyta</taxon>
        <taxon>Magnoliopsida</taxon>
        <taxon>eudicotyledons</taxon>
        <taxon>Gunneridae</taxon>
        <taxon>Pentapetalae</taxon>
        <taxon>rosids</taxon>
        <taxon>fabids</taxon>
        <taxon>Malpighiales</taxon>
        <taxon>Euphorbiaceae</taxon>
        <taxon>Crotonoideae</taxon>
        <taxon>Micrandreae</taxon>
        <taxon>Hevea</taxon>
    </lineage>
</organism>
<evidence type="ECO:0000313" key="2">
    <source>
        <dbReference type="EMBL" id="KAF2286058.1"/>
    </source>
</evidence>
<evidence type="ECO:0000313" key="3">
    <source>
        <dbReference type="Proteomes" id="UP000467840"/>
    </source>
</evidence>
<proteinExistence type="predicted"/>
<dbReference type="Proteomes" id="UP000467840">
    <property type="component" value="Chromosome 3"/>
</dbReference>
<dbReference type="PANTHER" id="PTHR11439">
    <property type="entry name" value="GAG-POL-RELATED RETROTRANSPOSON"/>
    <property type="match status" value="1"/>
</dbReference>
<evidence type="ECO:0008006" key="4">
    <source>
        <dbReference type="Google" id="ProtNLM"/>
    </source>
</evidence>
<gene>
    <name evidence="2" type="ORF">GH714_009995</name>
</gene>
<keyword evidence="1" id="KW-1133">Transmembrane helix</keyword>
<dbReference type="EMBL" id="JAAGAX010000017">
    <property type="protein sequence ID" value="KAF2286058.1"/>
    <property type="molecule type" value="Genomic_DNA"/>
</dbReference>
<comment type="caution">
    <text evidence="2">The sequence shown here is derived from an EMBL/GenBank/DDBJ whole genome shotgun (WGS) entry which is preliminary data.</text>
</comment>
<name>A0A6A6KDR3_HEVBR</name>
<feature type="transmembrane region" description="Helical" evidence="1">
    <location>
        <begin position="30"/>
        <end position="52"/>
    </location>
</feature>
<reference evidence="2 3" key="1">
    <citation type="journal article" date="2020" name="Mol. Plant">
        <title>The Chromosome-Based Rubber Tree Genome Provides New Insights into Spurge Genome Evolution and Rubber Biosynthesis.</title>
        <authorList>
            <person name="Liu J."/>
            <person name="Shi C."/>
            <person name="Shi C.C."/>
            <person name="Li W."/>
            <person name="Zhang Q.J."/>
            <person name="Zhang Y."/>
            <person name="Li K."/>
            <person name="Lu H.F."/>
            <person name="Shi C."/>
            <person name="Zhu S.T."/>
            <person name="Xiao Z.Y."/>
            <person name="Nan H."/>
            <person name="Yue Y."/>
            <person name="Zhu X.G."/>
            <person name="Wu Y."/>
            <person name="Hong X.N."/>
            <person name="Fan G.Y."/>
            <person name="Tong Y."/>
            <person name="Zhang D."/>
            <person name="Mao C.L."/>
            <person name="Liu Y.L."/>
            <person name="Hao S.J."/>
            <person name="Liu W.Q."/>
            <person name="Lv M.Q."/>
            <person name="Zhang H.B."/>
            <person name="Liu Y."/>
            <person name="Hu-Tang G.R."/>
            <person name="Wang J.P."/>
            <person name="Wang J.H."/>
            <person name="Sun Y.H."/>
            <person name="Ni S.B."/>
            <person name="Chen W.B."/>
            <person name="Zhang X.C."/>
            <person name="Jiao Y.N."/>
            <person name="Eichler E.E."/>
            <person name="Li G.H."/>
            <person name="Liu X."/>
            <person name="Gao L.Z."/>
        </authorList>
    </citation>
    <scope>NUCLEOTIDE SEQUENCE [LARGE SCALE GENOMIC DNA]</scope>
    <source>
        <strain evidence="3">cv. GT1</strain>
        <tissue evidence="2">Leaf</tissue>
    </source>
</reference>
<sequence>MNNAKPVTVPFAAHFKLSAEMSPKQIKDGAHVQCFLFSAVGSIMMLCLFGYVDSDLAGDLDKRRSLTGYLFTLSRSVIIWKATLQATVTLSITEAEYLALAKAVKEAL</sequence>
<keyword evidence="3" id="KW-1185">Reference proteome</keyword>
<dbReference type="CDD" id="cd09272">
    <property type="entry name" value="RNase_HI_RT_Ty1"/>
    <property type="match status" value="1"/>
</dbReference>
<evidence type="ECO:0000256" key="1">
    <source>
        <dbReference type="SAM" id="Phobius"/>
    </source>
</evidence>
<keyword evidence="1" id="KW-0812">Transmembrane</keyword>
<keyword evidence="1" id="KW-0472">Membrane</keyword>